<organism evidence="2 3">
    <name type="scientific">Paenibacillus segetis</name>
    <dbReference type="NCBI Taxonomy" id="1325360"/>
    <lineage>
        <taxon>Bacteria</taxon>
        <taxon>Bacillati</taxon>
        <taxon>Bacillota</taxon>
        <taxon>Bacilli</taxon>
        <taxon>Bacillales</taxon>
        <taxon>Paenibacillaceae</taxon>
        <taxon>Paenibacillus</taxon>
    </lineage>
</organism>
<evidence type="ECO:0000313" key="2">
    <source>
        <dbReference type="EMBL" id="GGH30860.1"/>
    </source>
</evidence>
<dbReference type="Pfam" id="PF02557">
    <property type="entry name" value="VanY"/>
    <property type="match status" value="1"/>
</dbReference>
<accession>A0ABQ1YLT3</accession>
<reference evidence="3" key="1">
    <citation type="journal article" date="2019" name="Int. J. Syst. Evol. Microbiol.">
        <title>The Global Catalogue of Microorganisms (GCM) 10K type strain sequencing project: providing services to taxonomists for standard genome sequencing and annotation.</title>
        <authorList>
            <consortium name="The Broad Institute Genomics Platform"/>
            <consortium name="The Broad Institute Genome Sequencing Center for Infectious Disease"/>
            <person name="Wu L."/>
            <person name="Ma J."/>
        </authorList>
    </citation>
    <scope>NUCLEOTIDE SEQUENCE [LARGE SCALE GENOMIC DNA]</scope>
    <source>
        <strain evidence="3">CGMCC 1.12769</strain>
    </source>
</reference>
<dbReference type="RefSeq" id="WP_188541071.1">
    <property type="nucleotide sequence ID" value="NZ_BMFT01000002.1"/>
</dbReference>
<comment type="caution">
    <text evidence="2">The sequence shown here is derived from an EMBL/GenBank/DDBJ whole genome shotgun (WGS) entry which is preliminary data.</text>
</comment>
<evidence type="ECO:0000313" key="3">
    <source>
        <dbReference type="Proteomes" id="UP000659344"/>
    </source>
</evidence>
<dbReference type="NCBIfam" id="NF000472">
    <property type="entry name" value="vanY_AFMPt"/>
    <property type="match status" value="1"/>
</dbReference>
<dbReference type="InterPro" id="IPR058193">
    <property type="entry name" value="VanY/YodJ_core_dom"/>
</dbReference>
<sequence length="302" mass="34373">MKKWGFLLLIVLLLVVGSRYLGPYAQQENKLINEKRIVREDSDTHKVADTVSNPFGNTKKIVVTQDQIYQGNLLLVNKDYPVQQQSVKSDVVNLFKQNNMVKSYGLLDTNIRLSKSVAEQFQKMIEVAESDGVNRFMISSGYRDFEEQEELYQTKGSDYALPAGYSEHNLGLSLDVGSTQAEMSKAPEGKWLKENAWKYGFILRYPEDKTAITGIQYEPWHFRYVGTPHSVIMQEHNLTLEEYVDFLKEHGSISTTVAGKEYEVTYYPVSKRTTVKIPANSQYEISGNNLDGVIITVELDGE</sequence>
<evidence type="ECO:0000259" key="1">
    <source>
        <dbReference type="Pfam" id="PF02557"/>
    </source>
</evidence>
<gene>
    <name evidence="2" type="ORF">GCM10008013_34220</name>
</gene>
<dbReference type="Gene3D" id="3.30.1380.10">
    <property type="match status" value="1"/>
</dbReference>
<dbReference type="EMBL" id="BMFT01000002">
    <property type="protein sequence ID" value="GGH30860.1"/>
    <property type="molecule type" value="Genomic_DNA"/>
</dbReference>
<dbReference type="InterPro" id="IPR003709">
    <property type="entry name" value="VanY-like_core_dom"/>
</dbReference>
<dbReference type="InterPro" id="IPR052179">
    <property type="entry name" value="DD-CPase-like"/>
</dbReference>
<dbReference type="Gene3D" id="3.30.200.180">
    <property type="match status" value="1"/>
</dbReference>
<dbReference type="GO" id="GO:0004180">
    <property type="term" value="F:carboxypeptidase activity"/>
    <property type="evidence" value="ECO:0007669"/>
    <property type="project" value="UniProtKB-KW"/>
</dbReference>
<keyword evidence="2" id="KW-0645">Protease</keyword>
<dbReference type="PANTHER" id="PTHR34385">
    <property type="entry name" value="D-ALANYL-D-ALANINE CARBOXYPEPTIDASE"/>
    <property type="match status" value="1"/>
</dbReference>
<dbReference type="Proteomes" id="UP000659344">
    <property type="component" value="Unassembled WGS sequence"/>
</dbReference>
<protein>
    <submittedName>
        <fullName evidence="2">D-Ala-D-Ala carboxypeptidase VanY</fullName>
    </submittedName>
</protein>
<feature type="domain" description="D-alanyl-D-alanine carboxypeptidase-like core" evidence="1">
    <location>
        <begin position="111"/>
        <end position="226"/>
    </location>
</feature>
<keyword evidence="2" id="KW-0121">Carboxypeptidase</keyword>
<dbReference type="CDD" id="cd14852">
    <property type="entry name" value="LD-carboxypeptidase"/>
    <property type="match status" value="1"/>
</dbReference>
<dbReference type="InterPro" id="IPR009045">
    <property type="entry name" value="Zn_M74/Hedgehog-like"/>
</dbReference>
<name>A0ABQ1YLT3_9BACL</name>
<dbReference type="SUPFAM" id="SSF55166">
    <property type="entry name" value="Hedgehog/DD-peptidase"/>
    <property type="match status" value="1"/>
</dbReference>
<keyword evidence="2" id="KW-0378">Hydrolase</keyword>
<dbReference type="PANTHER" id="PTHR34385:SF1">
    <property type="entry name" value="PEPTIDOGLYCAN L-ALANYL-D-GLUTAMATE ENDOPEPTIDASE CWLK"/>
    <property type="match status" value="1"/>
</dbReference>
<keyword evidence="3" id="KW-1185">Reference proteome</keyword>
<proteinExistence type="predicted"/>